<dbReference type="PATRIC" id="fig|29423.5.peg.908"/>
<evidence type="ECO:0000313" key="2">
    <source>
        <dbReference type="Proteomes" id="UP000054858"/>
    </source>
</evidence>
<comment type="caution">
    <text evidence="1">The sequence shown here is derived from an EMBL/GenBank/DDBJ whole genome shotgun (WGS) entry which is preliminary data.</text>
</comment>
<dbReference type="RefSeq" id="WP_058388839.1">
    <property type="nucleotide sequence ID" value="NZ_LCUA01000036.1"/>
</dbReference>
<reference evidence="1 2" key="1">
    <citation type="submission" date="2015-11" db="EMBL/GenBank/DDBJ databases">
        <title>Genomic analysis of 38 Legionella species identifies large and diverse effector repertoires.</title>
        <authorList>
            <person name="Burstein D."/>
            <person name="Amaro F."/>
            <person name="Zusman T."/>
            <person name="Lifshitz Z."/>
            <person name="Cohen O."/>
            <person name="Gilbert J.A."/>
            <person name="Pupko T."/>
            <person name="Shuman H.A."/>
            <person name="Segal G."/>
        </authorList>
    </citation>
    <scope>NUCLEOTIDE SEQUENCE [LARGE SCALE GENOMIC DNA]</scope>
    <source>
        <strain evidence="1 2">Oak Ridge-10</strain>
    </source>
</reference>
<sequence length="677" mass="77892">MPAPETSQIDSHNLNCFAYLSQIALNTPDKIKEIFKDQTIKHFFLNPEPYNPTISYANLYTKFLTALERQIEKNQTAIPAAFSAADPSHGKKNYQQWINTIYQNRNDILPETYERFRGALATRRLVDSRPEKLVRSAMKSYTTSETSHQYTPQREGGLWRRIRTTTSSTFKPMLTTSIPSTRDYQYTLLLREADKSYPQELRFGTQGQRHQDKPRVSPLFKEWLRQKNDKKIAHVYFNLLGYDRSNYEGSKERELSLALHELETEHPNIVVITLPADQGLMEQHAYEHTQNDPELTTETFFAEMMEIANGESRSPIKDFVISLKAKQLLYGEAGEDYNKTKEVEVLTRLLGNSFRAMGLEINNQTLLSPAQQQAIWFHFTKYEMPQYVLTALQPDTWNASCKDAIDRGGVASAYLNLMRSLRSPLPMSRDEFEQALHAAATLVKGRGLNHHYEIIWNALDKYIDANFTTLSSDPNKTWLIHWRNDNTPQIIARMPSYFAKVLKQNEALLNQKLEELHGLPRPHNRFTVNHIVAIHKAQQILASVKEQLFDENGNPKASSGKRLLLEIVSHTAQMALSPNSPPAKDLSLVLSELGENPMWGKICGYFKVFVGFIVSFTDWGKTLMQKGFDSIERYSDINLERRTEIETKFKDMKTKLQEEHIEEQSSELESTLTLVIS</sequence>
<accession>A0A0W0X592</accession>
<gene>
    <name evidence="1" type="ORF">Loak_0869</name>
</gene>
<proteinExistence type="predicted"/>
<name>A0A0W0X592_9GAMM</name>
<evidence type="ECO:0000313" key="1">
    <source>
        <dbReference type="EMBL" id="KTD39762.1"/>
    </source>
</evidence>
<dbReference type="Proteomes" id="UP000054858">
    <property type="component" value="Unassembled WGS sequence"/>
</dbReference>
<protein>
    <submittedName>
        <fullName evidence="1">Uncharacterized protein</fullName>
    </submittedName>
</protein>
<organism evidence="1 2">
    <name type="scientific">Legionella oakridgensis</name>
    <dbReference type="NCBI Taxonomy" id="29423"/>
    <lineage>
        <taxon>Bacteria</taxon>
        <taxon>Pseudomonadati</taxon>
        <taxon>Pseudomonadota</taxon>
        <taxon>Gammaproteobacteria</taxon>
        <taxon>Legionellales</taxon>
        <taxon>Legionellaceae</taxon>
        <taxon>Legionella</taxon>
    </lineage>
</organism>
<dbReference type="EMBL" id="LNYP01000013">
    <property type="protein sequence ID" value="KTD39762.1"/>
    <property type="molecule type" value="Genomic_DNA"/>
</dbReference>
<dbReference type="AlphaFoldDB" id="A0A0W0X592"/>